<dbReference type="RefSeq" id="WP_321389302.1">
    <property type="nucleotide sequence ID" value="NZ_CP139487.1"/>
</dbReference>
<dbReference type="PROSITE" id="PS00211">
    <property type="entry name" value="ABC_TRANSPORTER_1"/>
    <property type="match status" value="1"/>
</dbReference>
<dbReference type="Pfam" id="PF00005">
    <property type="entry name" value="ABC_tran"/>
    <property type="match status" value="2"/>
</dbReference>
<sequence length="1203" mass="132835">MLKKIFFSNVSPMIKQGAKRPLELKDIPELPKLWAPHSYLEGFDNLSGQGGGKKFLFEQLRVLKPQAIKLLILISFILIFKMVAPVLIHRLIETIGLVAKGEVEVATGLLTALGLCGVQLVSAILGQHYVYHSVTSTQSAANGINQRISQSILNSKSLDSNKGQILNRTSADAEMAGASLWALGEILQIVLTMGAVAFLLFKYIGFTAVAPIVIMAFLLPLSRFFSGKFSKVQGEIMSLRDERLGRMSQFLDGIRVIKSFVWEKHVHNEIEDQRSKEEATWLKLAKFKTLSSGSYLFASLMVTLVAFSSYLFQGKVLDVATAFTCLMLFSYLEPCFRQLPKVLGDFSSSFIAGERVASILVFQAPKKFSLEGDRKAPSIKVENITVNYPQKEKVLDQVSLDIQSGENVAVVGVVGSGKSSLIKLILDEIPSFEGQINIDGHPRVAYVPQDPFLFHDSLEMNITMGASIVDEIVLKKALYASCLEHDLELLPAGLETEIIEGGGNLSGGQKQRVNLARAAMHVPQLVILDDPFSALDPKTEGEVFERLILGSWSTCTRIVTTHRLGHLKQFDRIVFLRDGKIVANGSFEELLASNHEFKNFYLENSKEESKGTSPAKAADAPQKSESSSNHQVVEVEDQERGEVSLKLYWSYIRAMAGFSKKNLPKTIGLLLLSSLSAMMLPILQNSWLSKWTQSLSSNSDMNVYYLGVYALIGLFTISVCAFQHFYWSKKAIHAAKSLHGKALDGVLGAHVRYFDANPSGRILNRFSRDLDAVEKDLSWSLEEAFMAFLNSIGAVFVLLTAIPLMITVVLPVIAVYFFLQKNYRVCMREAKRLMSVARSPRISSIKEMLNGAPVIRCYGAEEFFQARFTRALSDYQRGFYGVVLINRWFSIRIPLVSSMLSLAAATGIIFLGKSGNISEGLAGMTLIYAFRFWDSLNWTVRAFGEAEAQMTSVERLDSLSEIKKEDVNAGELVDIELKGDITFNNVFASYAPHLPNVLKGSSFEVPAGAKVGVVGRTGAGKSTLFGILHRFIEVNDGEVVIGGEDIKNVPLRNLRSSIGTIPQNPILFSGTIRSNIDPMGDFSDLEIREVLLRIGINLDPKTVVSEGGGNFSRGERQLLCLARALIRKTPIIIVDEATASMDNKTDALIRDILMNGCPGVTVLIIAHKLQSVSQCDMLIEMRDGKVLDIEYRSKTEKAELMSA</sequence>
<feature type="domain" description="ABC transmembrane type-1" evidence="13">
    <location>
        <begin position="70"/>
        <end position="348"/>
    </location>
</feature>
<dbReference type="InterPro" id="IPR027417">
    <property type="entry name" value="P-loop_NTPase"/>
</dbReference>
<dbReference type="FunFam" id="3.40.50.300:FF:000163">
    <property type="entry name" value="Multidrug resistance-associated protein member 4"/>
    <property type="match status" value="1"/>
</dbReference>
<dbReference type="InterPro" id="IPR003439">
    <property type="entry name" value="ABC_transporter-like_ATP-bd"/>
</dbReference>
<dbReference type="KEGG" id="psti:SOO65_10625"/>
<evidence type="ECO:0000256" key="10">
    <source>
        <dbReference type="SAM" id="MobiDB-lite"/>
    </source>
</evidence>
<evidence type="ECO:0000256" key="8">
    <source>
        <dbReference type="ARBA" id="ARBA00022989"/>
    </source>
</evidence>
<dbReference type="Proteomes" id="UP001324634">
    <property type="component" value="Chromosome"/>
</dbReference>
<keyword evidence="4 11" id="KW-0812">Transmembrane</keyword>
<gene>
    <name evidence="14" type="ORF">SOO65_10625</name>
</gene>
<dbReference type="Gene3D" id="1.20.1560.10">
    <property type="entry name" value="ABC transporter type 1, transmembrane domain"/>
    <property type="match status" value="2"/>
</dbReference>
<evidence type="ECO:0000256" key="6">
    <source>
        <dbReference type="ARBA" id="ARBA00022741"/>
    </source>
</evidence>
<keyword evidence="9 11" id="KW-0472">Membrane</keyword>
<protein>
    <submittedName>
        <fullName evidence="14">ATP-binding cassette domain-containing protein</fullName>
    </submittedName>
</protein>
<organism evidence="14 15">
    <name type="scientific">Peredibacter starrii</name>
    <dbReference type="NCBI Taxonomy" id="28202"/>
    <lineage>
        <taxon>Bacteria</taxon>
        <taxon>Pseudomonadati</taxon>
        <taxon>Bdellovibrionota</taxon>
        <taxon>Bacteriovoracia</taxon>
        <taxon>Bacteriovoracales</taxon>
        <taxon>Bacteriovoracaceae</taxon>
        <taxon>Peredibacter</taxon>
    </lineage>
</organism>
<feature type="transmembrane region" description="Helical" evidence="11">
    <location>
        <begin position="703"/>
        <end position="727"/>
    </location>
</feature>
<evidence type="ECO:0000256" key="7">
    <source>
        <dbReference type="ARBA" id="ARBA00022840"/>
    </source>
</evidence>
<dbReference type="PANTHER" id="PTHR24223:SF456">
    <property type="entry name" value="MULTIDRUG RESISTANCE-ASSOCIATED PROTEIN LETHAL(2)03659"/>
    <property type="match status" value="1"/>
</dbReference>
<feature type="transmembrane region" description="Helical" evidence="11">
    <location>
        <begin position="70"/>
        <end position="88"/>
    </location>
</feature>
<dbReference type="GO" id="GO:0016887">
    <property type="term" value="F:ATP hydrolysis activity"/>
    <property type="evidence" value="ECO:0007669"/>
    <property type="project" value="InterPro"/>
</dbReference>
<keyword evidence="8 11" id="KW-1133">Transmembrane helix</keyword>
<comment type="similarity">
    <text evidence="2">Belongs to the ABC transporter superfamily. ABCC family. Conjugate transporter (TC 3.A.1.208) subfamily.</text>
</comment>
<dbReference type="CDD" id="cd03244">
    <property type="entry name" value="ABCC_MRP_domain2"/>
    <property type="match status" value="1"/>
</dbReference>
<keyword evidence="6" id="KW-0547">Nucleotide-binding</keyword>
<evidence type="ECO:0000256" key="9">
    <source>
        <dbReference type="ARBA" id="ARBA00023136"/>
    </source>
</evidence>
<dbReference type="PANTHER" id="PTHR24223">
    <property type="entry name" value="ATP-BINDING CASSETTE SUB-FAMILY C"/>
    <property type="match status" value="1"/>
</dbReference>
<accession>A0AAX4HIQ4</accession>
<dbReference type="AlphaFoldDB" id="A0AAX4HIQ4"/>
<dbReference type="SUPFAM" id="SSF52540">
    <property type="entry name" value="P-loop containing nucleoside triphosphate hydrolases"/>
    <property type="match status" value="2"/>
</dbReference>
<feature type="transmembrane region" description="Helical" evidence="11">
    <location>
        <begin position="178"/>
        <end position="197"/>
    </location>
</feature>
<reference evidence="14 15" key="1">
    <citation type="submission" date="2023-11" db="EMBL/GenBank/DDBJ databases">
        <title>Peredibacter starrii A3.12.</title>
        <authorList>
            <person name="Mitchell R.J."/>
        </authorList>
    </citation>
    <scope>NUCLEOTIDE SEQUENCE [LARGE SCALE GENOMIC DNA]</scope>
    <source>
        <strain evidence="14 15">A3.12</strain>
    </source>
</reference>
<dbReference type="PROSITE" id="PS50929">
    <property type="entry name" value="ABC_TM1F"/>
    <property type="match status" value="2"/>
</dbReference>
<keyword evidence="15" id="KW-1185">Reference proteome</keyword>
<keyword evidence="3" id="KW-0813">Transport</keyword>
<feature type="domain" description="ABC transmembrane type-1" evidence="13">
    <location>
        <begin position="669"/>
        <end position="948"/>
    </location>
</feature>
<feature type="domain" description="ABC transporter" evidence="12">
    <location>
        <begin position="981"/>
        <end position="1203"/>
    </location>
</feature>
<evidence type="ECO:0000313" key="14">
    <source>
        <dbReference type="EMBL" id="WPU63138.1"/>
    </source>
</evidence>
<dbReference type="GO" id="GO:0005524">
    <property type="term" value="F:ATP binding"/>
    <property type="evidence" value="ECO:0007669"/>
    <property type="project" value="UniProtKB-KW"/>
</dbReference>
<comment type="subcellular location">
    <subcellularLocation>
        <location evidence="1">Cell membrane</location>
        <topology evidence="1">Multi-pass membrane protein</topology>
    </subcellularLocation>
</comment>
<dbReference type="EMBL" id="CP139487">
    <property type="protein sequence ID" value="WPU63138.1"/>
    <property type="molecule type" value="Genomic_DNA"/>
</dbReference>
<evidence type="ECO:0000256" key="5">
    <source>
        <dbReference type="ARBA" id="ARBA00022737"/>
    </source>
</evidence>
<proteinExistence type="inferred from homology"/>
<dbReference type="GO" id="GO:0140359">
    <property type="term" value="F:ABC-type transporter activity"/>
    <property type="evidence" value="ECO:0007669"/>
    <property type="project" value="InterPro"/>
</dbReference>
<dbReference type="Gene3D" id="3.40.50.300">
    <property type="entry name" value="P-loop containing nucleotide triphosphate hydrolases"/>
    <property type="match status" value="2"/>
</dbReference>
<feature type="region of interest" description="Disordered" evidence="10">
    <location>
        <begin position="608"/>
        <end position="637"/>
    </location>
</feature>
<dbReference type="FunFam" id="1.20.1560.10:FF:000013">
    <property type="entry name" value="ABC transporter C family member 2"/>
    <property type="match status" value="1"/>
</dbReference>
<name>A0AAX4HIQ4_9BACT</name>
<evidence type="ECO:0000259" key="13">
    <source>
        <dbReference type="PROSITE" id="PS50929"/>
    </source>
</evidence>
<dbReference type="InterPro" id="IPR011527">
    <property type="entry name" value="ABC1_TM_dom"/>
</dbReference>
<keyword evidence="5" id="KW-0677">Repeat</keyword>
<feature type="transmembrane region" description="Helical" evidence="11">
    <location>
        <begin position="108"/>
        <end position="126"/>
    </location>
</feature>
<evidence type="ECO:0000256" key="1">
    <source>
        <dbReference type="ARBA" id="ARBA00004651"/>
    </source>
</evidence>
<dbReference type="InterPro" id="IPR036640">
    <property type="entry name" value="ABC1_TM_sf"/>
</dbReference>
<feature type="transmembrane region" description="Helical" evidence="11">
    <location>
        <begin position="293"/>
        <end position="313"/>
    </location>
</feature>
<dbReference type="SMART" id="SM00382">
    <property type="entry name" value="AAA"/>
    <property type="match status" value="2"/>
</dbReference>
<keyword evidence="7 14" id="KW-0067">ATP-binding</keyword>
<dbReference type="InterPro" id="IPR017871">
    <property type="entry name" value="ABC_transporter-like_CS"/>
</dbReference>
<feature type="transmembrane region" description="Helical" evidence="11">
    <location>
        <begin position="203"/>
        <end position="221"/>
    </location>
</feature>
<evidence type="ECO:0000256" key="4">
    <source>
        <dbReference type="ARBA" id="ARBA00022692"/>
    </source>
</evidence>
<evidence type="ECO:0000313" key="15">
    <source>
        <dbReference type="Proteomes" id="UP001324634"/>
    </source>
</evidence>
<dbReference type="CDD" id="cd18580">
    <property type="entry name" value="ABC_6TM_ABCC_D2"/>
    <property type="match status" value="1"/>
</dbReference>
<feature type="transmembrane region" description="Helical" evidence="11">
    <location>
        <begin position="795"/>
        <end position="819"/>
    </location>
</feature>
<evidence type="ECO:0000256" key="2">
    <source>
        <dbReference type="ARBA" id="ARBA00009726"/>
    </source>
</evidence>
<dbReference type="PROSITE" id="PS50893">
    <property type="entry name" value="ABC_TRANSPORTER_2"/>
    <property type="match status" value="2"/>
</dbReference>
<feature type="transmembrane region" description="Helical" evidence="11">
    <location>
        <begin position="663"/>
        <end position="683"/>
    </location>
</feature>
<dbReference type="InterPro" id="IPR050173">
    <property type="entry name" value="ABC_transporter_C-like"/>
</dbReference>
<feature type="domain" description="ABC transporter" evidence="12">
    <location>
        <begin position="379"/>
        <end position="603"/>
    </location>
</feature>
<dbReference type="SUPFAM" id="SSF90123">
    <property type="entry name" value="ABC transporter transmembrane region"/>
    <property type="match status" value="2"/>
</dbReference>
<dbReference type="GO" id="GO:0005886">
    <property type="term" value="C:plasma membrane"/>
    <property type="evidence" value="ECO:0007669"/>
    <property type="project" value="UniProtKB-SubCell"/>
</dbReference>
<dbReference type="InterPro" id="IPR003593">
    <property type="entry name" value="AAA+_ATPase"/>
</dbReference>
<evidence type="ECO:0000256" key="3">
    <source>
        <dbReference type="ARBA" id="ARBA00022448"/>
    </source>
</evidence>
<evidence type="ECO:0000256" key="11">
    <source>
        <dbReference type="SAM" id="Phobius"/>
    </source>
</evidence>
<dbReference type="CDD" id="cd18579">
    <property type="entry name" value="ABC_6TM_ABCC_D1"/>
    <property type="match status" value="1"/>
</dbReference>
<evidence type="ECO:0000259" key="12">
    <source>
        <dbReference type="PROSITE" id="PS50893"/>
    </source>
</evidence>
<dbReference type="Pfam" id="PF00664">
    <property type="entry name" value="ABC_membrane"/>
    <property type="match status" value="2"/>
</dbReference>
<dbReference type="InterPro" id="IPR044726">
    <property type="entry name" value="ABCC_6TM_D2"/>
</dbReference>
<dbReference type="InterPro" id="IPR044746">
    <property type="entry name" value="ABCC_6TM_D1"/>
</dbReference>